<feature type="signal peptide" evidence="1">
    <location>
        <begin position="1"/>
        <end position="20"/>
    </location>
</feature>
<dbReference type="EMBL" id="RCZH01000014">
    <property type="protein sequence ID" value="TPG36294.1"/>
    <property type="molecule type" value="Genomic_DNA"/>
</dbReference>
<name>A0A502EGH0_9FLAO</name>
<dbReference type="AlphaFoldDB" id="A0A502EGH0"/>
<gene>
    <name evidence="2" type="ORF">EAH81_19675</name>
</gene>
<proteinExistence type="predicted"/>
<evidence type="ECO:0000313" key="2">
    <source>
        <dbReference type="EMBL" id="TPG36294.1"/>
    </source>
</evidence>
<keyword evidence="1" id="KW-0732">Signal</keyword>
<dbReference type="RefSeq" id="WP_140510252.1">
    <property type="nucleotide sequence ID" value="NZ_RCZH01000014.1"/>
</dbReference>
<evidence type="ECO:0000313" key="3">
    <source>
        <dbReference type="Proteomes" id="UP000319700"/>
    </source>
</evidence>
<protein>
    <submittedName>
        <fullName evidence="2">Uncharacterized protein</fullName>
    </submittedName>
</protein>
<reference evidence="2 3" key="1">
    <citation type="journal article" date="2019" name="Environ. Microbiol.">
        <title>Species interactions and distinct microbial communities in high Arctic permafrost affected cryosols are associated with the CH4 and CO2 gas fluxes.</title>
        <authorList>
            <person name="Altshuler I."/>
            <person name="Hamel J."/>
            <person name="Turney S."/>
            <person name="Magnuson E."/>
            <person name="Levesque R."/>
            <person name="Greer C."/>
            <person name="Whyte L.G."/>
        </authorList>
    </citation>
    <scope>NUCLEOTIDE SEQUENCE [LARGE SCALE GENOMIC DNA]</scope>
    <source>
        <strain evidence="2 3">42</strain>
    </source>
</reference>
<sequence>MKLKIVCAWSVLFLSTFVFGQESDDYEKRLKAINNQTIAFFNVDGVDFSSQTFSNEFSEKELKKLYRKYSIKDSDLKTKGETLGFNYIYITKSEKVGEDISQISSYYFVENKQKTISIIRFGYYDELDKDFERKYVTRILNDEIPKEVYESSVIDSIDFAGRKIKLGNSCYWTNVNTVQCPYYGEMNWSVHKTIESAEKSINNQLNVTRSKKGGKIISEEDVEVVFEGNDAKAKKIIYDFTGMKSLLTKMSGGKSLTIYYVATKVRGNYVSCCMSFWNNDTLTESGLAPLLEKVMKLK</sequence>
<dbReference type="Proteomes" id="UP000319700">
    <property type="component" value="Unassembled WGS sequence"/>
</dbReference>
<keyword evidence="3" id="KW-1185">Reference proteome</keyword>
<comment type="caution">
    <text evidence="2">The sequence shown here is derived from an EMBL/GenBank/DDBJ whole genome shotgun (WGS) entry which is preliminary data.</text>
</comment>
<feature type="chain" id="PRO_5021284455" evidence="1">
    <location>
        <begin position="21"/>
        <end position="298"/>
    </location>
</feature>
<evidence type="ECO:0000256" key="1">
    <source>
        <dbReference type="SAM" id="SignalP"/>
    </source>
</evidence>
<organism evidence="2 3">
    <name type="scientific">Flavobacterium pectinovorum</name>
    <dbReference type="NCBI Taxonomy" id="29533"/>
    <lineage>
        <taxon>Bacteria</taxon>
        <taxon>Pseudomonadati</taxon>
        <taxon>Bacteroidota</taxon>
        <taxon>Flavobacteriia</taxon>
        <taxon>Flavobacteriales</taxon>
        <taxon>Flavobacteriaceae</taxon>
        <taxon>Flavobacterium</taxon>
    </lineage>
</organism>
<dbReference type="OrthoDB" id="995555at2"/>
<accession>A0A502EGH0</accession>